<reference evidence="2" key="1">
    <citation type="journal article" date="2012" name="Nat. Biotechnol.">
        <title>Reference genome sequence of the model plant Setaria.</title>
        <authorList>
            <person name="Bennetzen J.L."/>
            <person name="Schmutz J."/>
            <person name="Wang H."/>
            <person name="Percifield R."/>
            <person name="Hawkins J."/>
            <person name="Pontaroli A.C."/>
            <person name="Estep M."/>
            <person name="Feng L."/>
            <person name="Vaughn J.N."/>
            <person name="Grimwood J."/>
            <person name="Jenkins J."/>
            <person name="Barry K."/>
            <person name="Lindquist E."/>
            <person name="Hellsten U."/>
            <person name="Deshpande S."/>
            <person name="Wang X."/>
            <person name="Wu X."/>
            <person name="Mitros T."/>
            <person name="Triplett J."/>
            <person name="Yang X."/>
            <person name="Ye C.Y."/>
            <person name="Mauro-Herrera M."/>
            <person name="Wang L."/>
            <person name="Li P."/>
            <person name="Sharma M."/>
            <person name="Sharma R."/>
            <person name="Ronald P.C."/>
            <person name="Panaud O."/>
            <person name="Kellogg E.A."/>
            <person name="Brutnell T.P."/>
            <person name="Doust A.N."/>
            <person name="Tuskan G.A."/>
            <person name="Rokhsar D."/>
            <person name="Devos K.M."/>
        </authorList>
    </citation>
    <scope>NUCLEOTIDE SEQUENCE [LARGE SCALE GENOMIC DNA]</scope>
    <source>
        <strain evidence="2">Yugu1</strain>
    </source>
</reference>
<dbReference type="EMBL" id="CM003536">
    <property type="protein sequence ID" value="RCV40810.1"/>
    <property type="molecule type" value="Genomic_DNA"/>
</dbReference>
<feature type="compositionally biased region" description="Basic and acidic residues" evidence="1">
    <location>
        <begin position="104"/>
        <end position="135"/>
    </location>
</feature>
<gene>
    <name evidence="2" type="ORF">SETIT_9G085200v2</name>
</gene>
<dbReference type="AlphaFoldDB" id="A0A368SG83"/>
<protein>
    <submittedName>
        <fullName evidence="2">Uncharacterized protein</fullName>
    </submittedName>
</protein>
<proteinExistence type="predicted"/>
<evidence type="ECO:0000313" key="2">
    <source>
        <dbReference type="EMBL" id="RCV40810.1"/>
    </source>
</evidence>
<sequence>MTTAARAPVPIYNLRCTPWRCALRIKCENALLLVCGPAPHSTCTCCAASASPAAPRSAPLATLSLIRASQVPRLGSTAASAAPRSIRALDRQHSGIPAFLPLPADKDQHMRERRERLIQERETGRDEESARDYGR</sequence>
<organism evidence="2">
    <name type="scientific">Setaria italica</name>
    <name type="common">Foxtail millet</name>
    <name type="synonym">Panicum italicum</name>
    <dbReference type="NCBI Taxonomy" id="4555"/>
    <lineage>
        <taxon>Eukaryota</taxon>
        <taxon>Viridiplantae</taxon>
        <taxon>Streptophyta</taxon>
        <taxon>Embryophyta</taxon>
        <taxon>Tracheophyta</taxon>
        <taxon>Spermatophyta</taxon>
        <taxon>Magnoliopsida</taxon>
        <taxon>Liliopsida</taxon>
        <taxon>Poales</taxon>
        <taxon>Poaceae</taxon>
        <taxon>PACMAD clade</taxon>
        <taxon>Panicoideae</taxon>
        <taxon>Panicodae</taxon>
        <taxon>Paniceae</taxon>
        <taxon>Cenchrinae</taxon>
        <taxon>Setaria</taxon>
    </lineage>
</organism>
<feature type="region of interest" description="Disordered" evidence="1">
    <location>
        <begin position="97"/>
        <end position="135"/>
    </location>
</feature>
<reference evidence="2" key="2">
    <citation type="submission" date="2015-07" db="EMBL/GenBank/DDBJ databases">
        <authorList>
            <person name="Noorani M."/>
        </authorList>
    </citation>
    <scope>NUCLEOTIDE SEQUENCE</scope>
    <source>
        <strain evidence="2">Yugu1</strain>
    </source>
</reference>
<name>A0A368SG83_SETIT</name>
<accession>A0A368SG83</accession>
<evidence type="ECO:0000256" key="1">
    <source>
        <dbReference type="SAM" id="MobiDB-lite"/>
    </source>
</evidence>